<evidence type="ECO:0000256" key="1">
    <source>
        <dbReference type="SAM" id="SignalP"/>
    </source>
</evidence>
<proteinExistence type="predicted"/>
<name>A0ABW1NN03_9ACTN</name>
<dbReference type="EMBL" id="JBHSRF010000043">
    <property type="protein sequence ID" value="MFC6084465.1"/>
    <property type="molecule type" value="Genomic_DNA"/>
</dbReference>
<dbReference type="RefSeq" id="WP_380757554.1">
    <property type="nucleotide sequence ID" value="NZ_JBHSRF010000043.1"/>
</dbReference>
<dbReference type="Proteomes" id="UP001596137">
    <property type="component" value="Unassembled WGS sequence"/>
</dbReference>
<organism evidence="2 3">
    <name type="scientific">Sphaerisporangium aureirubrum</name>
    <dbReference type="NCBI Taxonomy" id="1544736"/>
    <lineage>
        <taxon>Bacteria</taxon>
        <taxon>Bacillati</taxon>
        <taxon>Actinomycetota</taxon>
        <taxon>Actinomycetes</taxon>
        <taxon>Streptosporangiales</taxon>
        <taxon>Streptosporangiaceae</taxon>
        <taxon>Sphaerisporangium</taxon>
    </lineage>
</organism>
<protein>
    <recommendedName>
        <fullName evidence="4">PLAT domain-containing protein</fullName>
    </recommendedName>
</protein>
<evidence type="ECO:0000313" key="2">
    <source>
        <dbReference type="EMBL" id="MFC6084465.1"/>
    </source>
</evidence>
<evidence type="ECO:0008006" key="4">
    <source>
        <dbReference type="Google" id="ProtNLM"/>
    </source>
</evidence>
<comment type="caution">
    <text evidence="2">The sequence shown here is derived from an EMBL/GenBank/DDBJ whole genome shotgun (WGS) entry which is preliminary data.</text>
</comment>
<keyword evidence="3" id="KW-1185">Reference proteome</keyword>
<feature type="chain" id="PRO_5045574904" description="PLAT domain-containing protein" evidence="1">
    <location>
        <begin position="25"/>
        <end position="152"/>
    </location>
</feature>
<gene>
    <name evidence="2" type="ORF">ACFP1K_25130</name>
</gene>
<evidence type="ECO:0000313" key="3">
    <source>
        <dbReference type="Proteomes" id="UP001596137"/>
    </source>
</evidence>
<keyword evidence="1" id="KW-0732">Signal</keyword>
<feature type="signal peptide" evidence="1">
    <location>
        <begin position="1"/>
        <end position="24"/>
    </location>
</feature>
<accession>A0ABW1NN03</accession>
<reference evidence="3" key="1">
    <citation type="journal article" date="2019" name="Int. J. Syst. Evol. Microbiol.">
        <title>The Global Catalogue of Microorganisms (GCM) 10K type strain sequencing project: providing services to taxonomists for standard genome sequencing and annotation.</title>
        <authorList>
            <consortium name="The Broad Institute Genomics Platform"/>
            <consortium name="The Broad Institute Genome Sequencing Center for Infectious Disease"/>
            <person name="Wu L."/>
            <person name="Ma J."/>
        </authorList>
    </citation>
    <scope>NUCLEOTIDE SEQUENCE [LARGE SCALE GENOMIC DNA]</scope>
    <source>
        <strain evidence="3">JCM 30346</strain>
    </source>
</reference>
<sequence length="152" mass="16810">MRTTVIAVALGLGVALGGPGVARADEATLTAVEVLYHTNDDDKDHNTELFTSIRDNRGIEVATLEEHFGDDTWDDDEDDGPYGLTVTGRGTWSSMKGGRLVIRIHPQGGRGHDTWKFNVSVTLFFSDGERRHAGGRNEYLDQNRQQIEIEIV</sequence>